<keyword evidence="2" id="KW-1185">Reference proteome</keyword>
<evidence type="ECO:0000313" key="2">
    <source>
        <dbReference type="Proteomes" id="UP001549320"/>
    </source>
</evidence>
<dbReference type="Proteomes" id="UP001549320">
    <property type="component" value="Unassembled WGS sequence"/>
</dbReference>
<gene>
    <name evidence="1" type="ORF">ABIE13_002749</name>
</gene>
<proteinExistence type="predicted"/>
<dbReference type="Pfam" id="PF11136">
    <property type="entry name" value="DUF2889"/>
    <property type="match status" value="1"/>
</dbReference>
<protein>
    <recommendedName>
        <fullName evidence="3">DUF2889 domain-containing protein</fullName>
    </recommendedName>
</protein>
<dbReference type="InterPro" id="IPR021312">
    <property type="entry name" value="DUF2889"/>
</dbReference>
<name>A0ABV2Q9T1_9BURK</name>
<comment type="caution">
    <text evidence="1">The sequence shown here is derived from an EMBL/GenBank/DDBJ whole genome shotgun (WGS) entry which is preliminary data.</text>
</comment>
<evidence type="ECO:0000313" key="1">
    <source>
        <dbReference type="EMBL" id="MET4577638.1"/>
    </source>
</evidence>
<sequence length="191" mass="21111">MPLTAPATRREVHHRVIDMKTYARDDGLFDVEAHLVDTKPFDFSPLVVPKHVPAGAPIHDLWIRLTVDGDYVVRAIEASSDVTPYDICKGAEDTLSVLIGEPLARGWSAKVKERLRGSASCTHLMEMLIPLATTGLQGIWGSDATRFKTLVSDGGATKVDSCYAYSRHRAVVKMHWPDRYVPAESQNDQLG</sequence>
<accession>A0ABV2Q9T1</accession>
<evidence type="ECO:0008006" key="3">
    <source>
        <dbReference type="Google" id="ProtNLM"/>
    </source>
</evidence>
<reference evidence="1 2" key="1">
    <citation type="submission" date="2024-06" db="EMBL/GenBank/DDBJ databases">
        <title>Sorghum-associated microbial communities from plants grown in Nebraska, USA.</title>
        <authorList>
            <person name="Schachtman D."/>
        </authorList>
    </citation>
    <scope>NUCLEOTIDE SEQUENCE [LARGE SCALE GENOMIC DNA]</scope>
    <source>
        <strain evidence="1 2">2709</strain>
    </source>
</reference>
<dbReference type="EMBL" id="JBEPSH010000005">
    <property type="protein sequence ID" value="MET4577638.1"/>
    <property type="molecule type" value="Genomic_DNA"/>
</dbReference>
<organism evidence="1 2">
    <name type="scientific">Ottowia thiooxydans</name>
    <dbReference type="NCBI Taxonomy" id="219182"/>
    <lineage>
        <taxon>Bacteria</taxon>
        <taxon>Pseudomonadati</taxon>
        <taxon>Pseudomonadota</taxon>
        <taxon>Betaproteobacteria</taxon>
        <taxon>Burkholderiales</taxon>
        <taxon>Comamonadaceae</taxon>
        <taxon>Ottowia</taxon>
    </lineage>
</organism>
<dbReference type="RefSeq" id="WP_354444186.1">
    <property type="nucleotide sequence ID" value="NZ_JBEPSH010000005.1"/>
</dbReference>